<dbReference type="GO" id="GO:0030150">
    <property type="term" value="P:protein import into mitochondrial matrix"/>
    <property type="evidence" value="ECO:0007669"/>
    <property type="project" value="TreeGrafter"/>
</dbReference>
<dbReference type="OrthoDB" id="2154253at2759"/>
<reference evidence="12" key="3">
    <citation type="submission" date="2011-03" db="EMBL/GenBank/DDBJ databases">
        <title>Annotation of Magnaporthe poae ATCC 64411.</title>
        <authorList>
            <person name="Ma L.-J."/>
            <person name="Dead R."/>
            <person name="Young S.K."/>
            <person name="Zeng Q."/>
            <person name="Gargeya S."/>
            <person name="Fitzgerald M."/>
            <person name="Haas B."/>
            <person name="Abouelleil A."/>
            <person name="Alvarado L."/>
            <person name="Arachchi H.M."/>
            <person name="Berlin A."/>
            <person name="Brown A."/>
            <person name="Chapman S.B."/>
            <person name="Chen Z."/>
            <person name="Dunbar C."/>
            <person name="Freedman E."/>
            <person name="Gearin G."/>
            <person name="Gellesch M."/>
            <person name="Goldberg J."/>
            <person name="Griggs A."/>
            <person name="Gujja S."/>
            <person name="Heiman D."/>
            <person name="Howarth C."/>
            <person name="Larson L."/>
            <person name="Lui A."/>
            <person name="MacDonald P.J.P."/>
            <person name="Mehta T."/>
            <person name="Montmayeur A."/>
            <person name="Murphy C."/>
            <person name="Neiman D."/>
            <person name="Pearson M."/>
            <person name="Priest M."/>
            <person name="Roberts A."/>
            <person name="Saif S."/>
            <person name="Shea T."/>
            <person name="Shenoy N."/>
            <person name="Sisk P."/>
            <person name="Stolte C."/>
            <person name="Sykes S."/>
            <person name="Yandava C."/>
            <person name="Wortman J."/>
            <person name="Nusbaum C."/>
            <person name="Birren B."/>
        </authorList>
    </citation>
    <scope>NUCLEOTIDE SEQUENCE</scope>
    <source>
        <strain evidence="12">ATCC 64411</strain>
    </source>
</reference>
<keyword evidence="6" id="KW-0653">Protein transport</keyword>
<keyword evidence="5" id="KW-1000">Mitochondrion outer membrane</keyword>
<dbReference type="GO" id="GO:0030943">
    <property type="term" value="F:mitochondrion targeting sequence binding"/>
    <property type="evidence" value="ECO:0007669"/>
    <property type="project" value="TreeGrafter"/>
</dbReference>
<reference evidence="12" key="2">
    <citation type="submission" date="2010-05" db="EMBL/GenBank/DDBJ databases">
        <title>The Genome Sequence of Magnaporthe poae strain ATCC 64411.</title>
        <authorList>
            <consortium name="The Broad Institute Genome Sequencing Platform"/>
            <consortium name="Broad Institute Genome Sequencing Center for Infectious Disease"/>
            <person name="Ma L.-J."/>
            <person name="Dead R."/>
            <person name="Young S."/>
            <person name="Zeng Q."/>
            <person name="Koehrsen M."/>
            <person name="Alvarado L."/>
            <person name="Berlin A."/>
            <person name="Chapman S.B."/>
            <person name="Chen Z."/>
            <person name="Freedman E."/>
            <person name="Gellesch M."/>
            <person name="Goldberg J."/>
            <person name="Griggs A."/>
            <person name="Gujja S."/>
            <person name="Heilman E.R."/>
            <person name="Heiman D."/>
            <person name="Hepburn T."/>
            <person name="Howarth C."/>
            <person name="Jen D."/>
            <person name="Larson L."/>
            <person name="Mehta T."/>
            <person name="Neiman D."/>
            <person name="Pearson M."/>
            <person name="Roberts A."/>
            <person name="Saif S."/>
            <person name="Shea T."/>
            <person name="Shenoy N."/>
            <person name="Sisk P."/>
            <person name="Stolte C."/>
            <person name="Sykes S."/>
            <person name="Walk T."/>
            <person name="White J."/>
            <person name="Yandava C."/>
            <person name="Haas B."/>
            <person name="Nusbaum C."/>
            <person name="Birren B."/>
        </authorList>
    </citation>
    <scope>NUCLEOTIDE SEQUENCE</scope>
    <source>
        <strain evidence="12">ATCC 64411</strain>
    </source>
</reference>
<evidence type="ECO:0000256" key="11">
    <source>
        <dbReference type="SAM" id="Phobius"/>
    </source>
</evidence>
<dbReference type="GO" id="GO:0005742">
    <property type="term" value="C:mitochondrial outer membrane translocase complex"/>
    <property type="evidence" value="ECO:0007669"/>
    <property type="project" value="InterPro"/>
</dbReference>
<dbReference type="Pfam" id="PF02064">
    <property type="entry name" value="MAS20"/>
    <property type="match status" value="2"/>
</dbReference>
<dbReference type="PIRSF" id="PIRSF037707">
    <property type="entry name" value="MAS20_rcpt"/>
    <property type="match status" value="1"/>
</dbReference>
<evidence type="ECO:0000256" key="3">
    <source>
        <dbReference type="ARBA" id="ARBA00022448"/>
    </source>
</evidence>
<protein>
    <submittedName>
        <fullName evidence="12">Mitochondrial import receptor subunit tom-20</fullName>
    </submittedName>
</protein>
<name>A0A0C4DMQ9_MAGP6</name>
<organism evidence="13 14">
    <name type="scientific">Magnaporthiopsis poae (strain ATCC 64411 / 73-15)</name>
    <name type="common">Kentucky bluegrass fungus</name>
    <name type="synonym">Magnaporthe poae</name>
    <dbReference type="NCBI Taxonomy" id="644358"/>
    <lineage>
        <taxon>Eukaryota</taxon>
        <taxon>Fungi</taxon>
        <taxon>Dikarya</taxon>
        <taxon>Ascomycota</taxon>
        <taxon>Pezizomycotina</taxon>
        <taxon>Sordariomycetes</taxon>
        <taxon>Sordariomycetidae</taxon>
        <taxon>Magnaporthales</taxon>
        <taxon>Magnaporthaceae</taxon>
        <taxon>Magnaporthiopsis</taxon>
    </lineage>
</organism>
<evidence type="ECO:0000256" key="7">
    <source>
        <dbReference type="ARBA" id="ARBA00022989"/>
    </source>
</evidence>
<dbReference type="OMA" id="PPPIFQI"/>
<reference evidence="13" key="4">
    <citation type="journal article" date="2015" name="G3 (Bethesda)">
        <title>Genome sequences of three phytopathogenic species of the Magnaporthaceae family of fungi.</title>
        <authorList>
            <person name="Okagaki L.H."/>
            <person name="Nunes C.C."/>
            <person name="Sailsbery J."/>
            <person name="Clay B."/>
            <person name="Brown D."/>
            <person name="John T."/>
            <person name="Oh Y."/>
            <person name="Young N."/>
            <person name="Fitzgerald M."/>
            <person name="Haas B.J."/>
            <person name="Zeng Q."/>
            <person name="Young S."/>
            <person name="Adiconis X."/>
            <person name="Fan L."/>
            <person name="Levin J.Z."/>
            <person name="Mitchell T.K."/>
            <person name="Okubara P.A."/>
            <person name="Farman M.L."/>
            <person name="Kohn L.M."/>
            <person name="Birren B."/>
            <person name="Ma L.-J."/>
            <person name="Dean R.A."/>
        </authorList>
    </citation>
    <scope>NUCLEOTIDE SEQUENCE</scope>
    <source>
        <strain evidence="13">ATCC 64411 / 73-15</strain>
    </source>
</reference>
<dbReference type="InterPro" id="IPR002056">
    <property type="entry name" value="MAS20"/>
</dbReference>
<comment type="subcellular location">
    <subcellularLocation>
        <location evidence="1">Mitochondrion outer membrane</location>
        <topology evidence="1">Single-pass membrane protein</topology>
    </subcellularLocation>
</comment>
<dbReference type="VEuPathDB" id="FungiDB:MAPG_01071"/>
<keyword evidence="8" id="KW-0496">Mitochondrion</keyword>
<dbReference type="GO" id="GO:0016031">
    <property type="term" value="P:tRNA import into mitochondrion"/>
    <property type="evidence" value="ECO:0007669"/>
    <property type="project" value="TreeGrafter"/>
</dbReference>
<feature type="transmembrane region" description="Helical" evidence="11">
    <location>
        <begin position="6"/>
        <end position="28"/>
    </location>
</feature>
<gene>
    <name evidence="12" type="ORF">MAPG_01071</name>
</gene>
<reference evidence="14" key="1">
    <citation type="submission" date="2010-05" db="EMBL/GenBank/DDBJ databases">
        <title>The genome sequence of Magnaporthe poae strain ATCC 64411.</title>
        <authorList>
            <person name="Ma L.-J."/>
            <person name="Dead R."/>
            <person name="Young S."/>
            <person name="Zeng Q."/>
            <person name="Koehrsen M."/>
            <person name="Alvarado L."/>
            <person name="Berlin A."/>
            <person name="Chapman S.B."/>
            <person name="Chen Z."/>
            <person name="Freedman E."/>
            <person name="Gellesch M."/>
            <person name="Goldberg J."/>
            <person name="Griggs A."/>
            <person name="Gujja S."/>
            <person name="Heilman E.R."/>
            <person name="Heiman D."/>
            <person name="Hepburn T."/>
            <person name="Howarth C."/>
            <person name="Jen D."/>
            <person name="Larson L."/>
            <person name="Mehta T."/>
            <person name="Neiman D."/>
            <person name="Pearson M."/>
            <person name="Roberts A."/>
            <person name="Saif S."/>
            <person name="Shea T."/>
            <person name="Shenoy N."/>
            <person name="Sisk P."/>
            <person name="Stolte C."/>
            <person name="Sykes S."/>
            <person name="Walk T."/>
            <person name="White J."/>
            <person name="Yandava C."/>
            <person name="Haas B."/>
            <person name="Nusbaum C."/>
            <person name="Birren B."/>
        </authorList>
    </citation>
    <scope>NUCLEOTIDE SEQUENCE [LARGE SCALE GENOMIC DNA]</scope>
    <source>
        <strain evidence="14">ATCC 64411 / 73-15</strain>
    </source>
</reference>
<dbReference type="eggNOG" id="KOG4056">
    <property type="taxonomic scope" value="Eukaryota"/>
</dbReference>
<keyword evidence="9 11" id="KW-0472">Membrane</keyword>
<dbReference type="GO" id="GO:0008320">
    <property type="term" value="F:protein transmembrane transporter activity"/>
    <property type="evidence" value="ECO:0007669"/>
    <property type="project" value="TreeGrafter"/>
</dbReference>
<dbReference type="GO" id="GO:0006605">
    <property type="term" value="P:protein targeting"/>
    <property type="evidence" value="ECO:0007669"/>
    <property type="project" value="InterPro"/>
</dbReference>
<evidence type="ECO:0000313" key="12">
    <source>
        <dbReference type="EMBL" id="KLU81991.1"/>
    </source>
</evidence>
<dbReference type="Proteomes" id="UP000011715">
    <property type="component" value="Unassembled WGS sequence"/>
</dbReference>
<keyword evidence="14" id="KW-1185">Reference proteome</keyword>
<evidence type="ECO:0000313" key="13">
    <source>
        <dbReference type="EnsemblFungi" id="MAPG_01071T0"/>
    </source>
</evidence>
<feature type="region of interest" description="Disordered" evidence="10">
    <location>
        <begin position="77"/>
        <end position="98"/>
    </location>
</feature>
<evidence type="ECO:0000313" key="14">
    <source>
        <dbReference type="Proteomes" id="UP000011715"/>
    </source>
</evidence>
<keyword evidence="7 11" id="KW-1133">Transmembrane helix</keyword>
<evidence type="ECO:0000256" key="8">
    <source>
        <dbReference type="ARBA" id="ARBA00023128"/>
    </source>
</evidence>
<accession>A0A0C4DMQ9</accession>
<dbReference type="EMBL" id="GL876966">
    <property type="protein sequence ID" value="KLU81991.1"/>
    <property type="molecule type" value="Genomic_DNA"/>
</dbReference>
<evidence type="ECO:0000256" key="4">
    <source>
        <dbReference type="ARBA" id="ARBA00022692"/>
    </source>
</evidence>
<dbReference type="GO" id="GO:0006886">
    <property type="term" value="P:intracellular protein transport"/>
    <property type="evidence" value="ECO:0007669"/>
    <property type="project" value="InterPro"/>
</dbReference>
<dbReference type="InterPro" id="IPR023392">
    <property type="entry name" value="Tom20_dom_sf"/>
</dbReference>
<dbReference type="SUPFAM" id="SSF47157">
    <property type="entry name" value="Mitochondrial import receptor subunit Tom20"/>
    <property type="match status" value="1"/>
</dbReference>
<dbReference type="PANTHER" id="PTHR12430">
    <property type="entry name" value="MITOCHONDRIAL IMPORT RECEPTOR SUBUNIT TOM20"/>
    <property type="match status" value="1"/>
</dbReference>
<evidence type="ECO:0000256" key="1">
    <source>
        <dbReference type="ARBA" id="ARBA00004572"/>
    </source>
</evidence>
<dbReference type="EnsemblFungi" id="MAPG_01071T0">
    <property type="protein sequence ID" value="MAPG_01071T0"/>
    <property type="gene ID" value="MAPG_01071"/>
</dbReference>
<evidence type="ECO:0000256" key="9">
    <source>
        <dbReference type="ARBA" id="ARBA00023136"/>
    </source>
</evidence>
<reference evidence="13" key="5">
    <citation type="submission" date="2015-06" db="UniProtKB">
        <authorList>
            <consortium name="EnsemblFungi"/>
        </authorList>
    </citation>
    <scope>IDENTIFICATION</scope>
    <source>
        <strain evidence="13">ATCC 64411</strain>
    </source>
</reference>
<keyword evidence="12" id="KW-0675">Receptor</keyword>
<evidence type="ECO:0000256" key="2">
    <source>
        <dbReference type="ARBA" id="ARBA00005792"/>
    </source>
</evidence>
<dbReference type="AlphaFoldDB" id="A0A0C4DMQ9"/>
<evidence type="ECO:0000256" key="5">
    <source>
        <dbReference type="ARBA" id="ARBA00022787"/>
    </source>
</evidence>
<dbReference type="PANTHER" id="PTHR12430:SF0">
    <property type="entry name" value="TRANSLOCASE OF OUTER MITOCHONDRIAL MEMBRANE 20"/>
    <property type="match status" value="1"/>
</dbReference>
<keyword evidence="4 11" id="KW-0812">Transmembrane</keyword>
<comment type="similarity">
    <text evidence="2">Belongs to the Tom20 family.</text>
</comment>
<dbReference type="STRING" id="644358.A0A0C4DMQ9"/>
<dbReference type="EMBL" id="ADBL01000247">
    <property type="status" value="NOT_ANNOTATED_CDS"/>
    <property type="molecule type" value="Genomic_DNA"/>
</dbReference>
<dbReference type="Gene3D" id="1.20.960.10">
    <property type="entry name" value="Mitochondrial outer membrane translocase complex, subunit Tom20 domain"/>
    <property type="match status" value="1"/>
</dbReference>
<keyword evidence="3" id="KW-0813">Transport</keyword>
<sequence length="202" mass="22016">MADARMIVTVSATAVVTGLLAYAVYFDYRRRHSPEFRRQLRRNERRQARSEKENAEAAEAGRLHVIRQIIDEAKASGYPDERRGEGAPPNESGRGEETLLCDGAGANVCRRRCVRRTKTAAADPVQVALHFYNALKVYPSPGDLIHIYNNIVPKPILDVLAEMIAYDTTLQLGPSSGAKAPPAGASIFEAGEGSMPPVVGLD</sequence>
<evidence type="ECO:0000256" key="6">
    <source>
        <dbReference type="ARBA" id="ARBA00022927"/>
    </source>
</evidence>
<proteinExistence type="inferred from homology"/>
<evidence type="ECO:0000256" key="10">
    <source>
        <dbReference type="SAM" id="MobiDB-lite"/>
    </source>
</evidence>